<dbReference type="Pfam" id="PF09850">
    <property type="entry name" value="DotU"/>
    <property type="match status" value="1"/>
</dbReference>
<dbReference type="PANTHER" id="PTHR38033">
    <property type="entry name" value="MEMBRANE PROTEIN-RELATED"/>
    <property type="match status" value="1"/>
</dbReference>
<sequence>MKVLTDRHDTPAYLSEPGFVRASDPGIRALLRDTGLLVTSLGDDGTVKNAEQFRNDCRKLIQKFSDALTQHGYPEDVKHEVSLAQCGLIDETALRHLPESSRAAWALNPIQVERFKVHDAGEFVIDRIEARLREATPNADLLESYAAILGMGFKGRYALDGESRLVELMGALNARLRKLRPHEAQSFVSDRAGRPLSDWFRRLSPWVLAAVVCVIAAVIWSTWAVALNAQVTRVPTAKVAQP</sequence>
<organism evidence="3 4">
    <name type="scientific">Paraburkholderia guartelaensis</name>
    <dbReference type="NCBI Taxonomy" id="2546446"/>
    <lineage>
        <taxon>Bacteria</taxon>
        <taxon>Pseudomonadati</taxon>
        <taxon>Pseudomonadota</taxon>
        <taxon>Betaproteobacteria</taxon>
        <taxon>Burkholderiales</taxon>
        <taxon>Burkholderiaceae</taxon>
        <taxon>Paraburkholderia</taxon>
    </lineage>
</organism>
<dbReference type="Proteomes" id="UP001390669">
    <property type="component" value="Unassembled WGS sequence"/>
</dbReference>
<proteinExistence type="predicted"/>
<dbReference type="NCBIfam" id="TIGR03349">
    <property type="entry name" value="IV_VI_DotU"/>
    <property type="match status" value="1"/>
</dbReference>
<comment type="caution">
    <text evidence="3">The sequence shown here is derived from an EMBL/GenBank/DDBJ whole genome shotgun (WGS) entry which is preliminary data.</text>
</comment>
<dbReference type="RefSeq" id="WP_406951866.1">
    <property type="nucleotide sequence ID" value="NZ_JAYMRW010000003.1"/>
</dbReference>
<evidence type="ECO:0000313" key="3">
    <source>
        <dbReference type="EMBL" id="MEM5447594.1"/>
    </source>
</evidence>
<keyword evidence="4" id="KW-1185">Reference proteome</keyword>
<dbReference type="InterPro" id="IPR038522">
    <property type="entry name" value="T4/T6SS_DotU_sf"/>
</dbReference>
<reference evidence="3 4" key="1">
    <citation type="submission" date="2024-01" db="EMBL/GenBank/DDBJ databases">
        <title>The diversity of rhizobia nodulating Mimosa spp. in eleven states of Brazil covering several biomes is determined by host plant, location, and edaphic factors.</title>
        <authorList>
            <person name="Rouws L."/>
            <person name="Barauna A."/>
            <person name="Beukes C."/>
            <person name="De Faria S.M."/>
            <person name="Gross E."/>
            <person name="Dos Reis Junior F.B."/>
            <person name="Simon M."/>
            <person name="Maluk M."/>
            <person name="Odee D.W."/>
            <person name="Kenicer G."/>
            <person name="Young J.P.W."/>
            <person name="Reis V.M."/>
            <person name="Zilli J."/>
            <person name="James E.K."/>
        </authorList>
    </citation>
    <scope>NUCLEOTIDE SEQUENCE [LARGE SCALE GENOMIC DNA]</scope>
    <source>
        <strain evidence="3 4">JPY164</strain>
    </source>
</reference>
<protein>
    <submittedName>
        <fullName evidence="3">DotU family type IV/VI secretion system protein</fullName>
    </submittedName>
</protein>
<accession>A0ABU9S9I2</accession>
<keyword evidence="1" id="KW-0472">Membrane</keyword>
<dbReference type="EMBL" id="JAYMRW010000003">
    <property type="protein sequence ID" value="MEM5447594.1"/>
    <property type="molecule type" value="Genomic_DNA"/>
</dbReference>
<feature type="transmembrane region" description="Helical" evidence="1">
    <location>
        <begin position="206"/>
        <end position="226"/>
    </location>
</feature>
<keyword evidence="1" id="KW-1133">Transmembrane helix</keyword>
<evidence type="ECO:0000259" key="2">
    <source>
        <dbReference type="Pfam" id="PF09850"/>
    </source>
</evidence>
<keyword evidence="1" id="KW-0812">Transmembrane</keyword>
<dbReference type="InterPro" id="IPR017732">
    <property type="entry name" value="T4/T6SS_DotU"/>
</dbReference>
<gene>
    <name evidence="3" type="ORF">VSR33_08815</name>
</gene>
<evidence type="ECO:0000256" key="1">
    <source>
        <dbReference type="SAM" id="Phobius"/>
    </source>
</evidence>
<name>A0ABU9S9I2_9BURK</name>
<evidence type="ECO:0000313" key="4">
    <source>
        <dbReference type="Proteomes" id="UP001390669"/>
    </source>
</evidence>
<dbReference type="PANTHER" id="PTHR38033:SF1">
    <property type="entry name" value="DOTU FAMILY TYPE IV_VI SECRETION SYSTEM PROTEIN"/>
    <property type="match status" value="1"/>
</dbReference>
<dbReference type="Gene3D" id="1.25.40.590">
    <property type="entry name" value="Type IV / VI secretion system, DotU"/>
    <property type="match status" value="1"/>
</dbReference>
<feature type="domain" description="Type IV / VI secretion system DotU" evidence="2">
    <location>
        <begin position="29"/>
        <end position="222"/>
    </location>
</feature>